<feature type="domain" description="Rhodanese" evidence="17">
    <location>
        <begin position="749"/>
        <end position="872"/>
    </location>
</feature>
<dbReference type="InterPro" id="IPR036873">
    <property type="entry name" value="Rhodanese-like_dom_sf"/>
</dbReference>
<dbReference type="GO" id="GO:0004553">
    <property type="term" value="F:hydrolase activity, hydrolyzing O-glycosyl compounds"/>
    <property type="evidence" value="ECO:0007669"/>
    <property type="project" value="InterPro"/>
</dbReference>
<dbReference type="PROSITE" id="PS50231">
    <property type="entry name" value="RICIN_B_LECTIN"/>
    <property type="match status" value="1"/>
</dbReference>
<evidence type="ECO:0000256" key="10">
    <source>
        <dbReference type="ARBA" id="ARBA00023132"/>
    </source>
</evidence>
<dbReference type="PANTHER" id="PTHR12960:SF0">
    <property type="entry name" value="MRNA EXPORT FACTOR GLE1"/>
    <property type="match status" value="1"/>
</dbReference>
<dbReference type="GO" id="GO:0016788">
    <property type="term" value="F:hydrolase activity, acting on ester bonds"/>
    <property type="evidence" value="ECO:0007669"/>
    <property type="project" value="InterPro"/>
</dbReference>
<feature type="region of interest" description="Disordered" evidence="15">
    <location>
        <begin position="356"/>
        <end position="390"/>
    </location>
</feature>
<keyword evidence="10" id="KW-0906">Nuclear pore complex</keyword>
<dbReference type="SUPFAM" id="SSF51445">
    <property type="entry name" value="(Trans)glycosidases"/>
    <property type="match status" value="1"/>
</dbReference>
<dbReference type="Pfam" id="PF00657">
    <property type="entry name" value="Lipase_GDSL"/>
    <property type="match status" value="1"/>
</dbReference>
<evidence type="ECO:0000256" key="12">
    <source>
        <dbReference type="ARBA" id="ARBA00023295"/>
    </source>
</evidence>
<dbReference type="InterPro" id="IPR035669">
    <property type="entry name" value="SGNH_plant_lipase-like"/>
</dbReference>
<evidence type="ECO:0000313" key="19">
    <source>
        <dbReference type="Proteomes" id="UP001055439"/>
    </source>
</evidence>
<comment type="similarity">
    <text evidence="4">Belongs to the GLE1 family.</text>
</comment>
<dbReference type="GO" id="GO:0005737">
    <property type="term" value="C:cytoplasm"/>
    <property type="evidence" value="ECO:0007669"/>
    <property type="project" value="TreeGrafter"/>
</dbReference>
<comment type="similarity">
    <text evidence="3">Belongs to the glycosyl hydrolase 27 family.</text>
</comment>
<dbReference type="InterPro" id="IPR012476">
    <property type="entry name" value="GLE1"/>
</dbReference>
<evidence type="ECO:0000256" key="15">
    <source>
        <dbReference type="SAM" id="MobiDB-lite"/>
    </source>
</evidence>
<evidence type="ECO:0000256" key="9">
    <source>
        <dbReference type="ARBA" id="ARBA00023010"/>
    </source>
</evidence>
<proteinExistence type="inferred from homology"/>
<gene>
    <name evidence="18" type="ORF">MUK42_22018</name>
</gene>
<feature type="compositionally biased region" description="Basic and acidic residues" evidence="15">
    <location>
        <begin position="166"/>
        <end position="193"/>
    </location>
</feature>
<dbReference type="SUPFAM" id="SSF50370">
    <property type="entry name" value="Ricin B-like lectins"/>
    <property type="match status" value="1"/>
</dbReference>
<keyword evidence="9" id="KW-0811">Translocation</keyword>
<evidence type="ECO:0000256" key="16">
    <source>
        <dbReference type="SAM" id="SignalP"/>
    </source>
</evidence>
<dbReference type="InterPro" id="IPR035992">
    <property type="entry name" value="Ricin_B-like_lectins"/>
</dbReference>
<evidence type="ECO:0000256" key="6">
    <source>
        <dbReference type="ARBA" id="ARBA00022801"/>
    </source>
</evidence>
<evidence type="ECO:0000256" key="11">
    <source>
        <dbReference type="ARBA" id="ARBA00023242"/>
    </source>
</evidence>
<dbReference type="InterPro" id="IPR001087">
    <property type="entry name" value="GDSL"/>
</dbReference>
<dbReference type="OrthoDB" id="420884at2759"/>
<feature type="chain" id="PRO_5038695254" description="mRNA export factor GLE1" evidence="16">
    <location>
        <begin position="21"/>
        <end position="1844"/>
    </location>
</feature>
<organism evidence="18 19">
    <name type="scientific">Musa troglodytarum</name>
    <name type="common">fe'i banana</name>
    <dbReference type="NCBI Taxonomy" id="320322"/>
    <lineage>
        <taxon>Eukaryota</taxon>
        <taxon>Viridiplantae</taxon>
        <taxon>Streptophyta</taxon>
        <taxon>Embryophyta</taxon>
        <taxon>Tracheophyta</taxon>
        <taxon>Spermatophyta</taxon>
        <taxon>Magnoliopsida</taxon>
        <taxon>Liliopsida</taxon>
        <taxon>Zingiberales</taxon>
        <taxon>Musaceae</taxon>
        <taxon>Musa</taxon>
    </lineage>
</organism>
<protein>
    <recommendedName>
        <fullName evidence="13">mRNA export factor GLE1</fullName>
    </recommendedName>
    <alternativeName>
        <fullName evidence="14">Nucleoporin GLE1</fullName>
    </alternativeName>
</protein>
<evidence type="ECO:0000256" key="1">
    <source>
        <dbReference type="ARBA" id="ARBA00004567"/>
    </source>
</evidence>
<keyword evidence="16" id="KW-0732">Signal</keyword>
<dbReference type="Proteomes" id="UP001055439">
    <property type="component" value="Chromosome 6"/>
</dbReference>
<dbReference type="SUPFAM" id="SSF52821">
    <property type="entry name" value="Rhodanese/Cell cycle control phosphatase"/>
    <property type="match status" value="1"/>
</dbReference>
<evidence type="ECO:0000256" key="4">
    <source>
        <dbReference type="ARBA" id="ARBA00011056"/>
    </source>
</evidence>
<keyword evidence="8" id="KW-0653">Protein transport</keyword>
<dbReference type="CDD" id="cd14792">
    <property type="entry name" value="GH27"/>
    <property type="match status" value="1"/>
</dbReference>
<evidence type="ECO:0000256" key="3">
    <source>
        <dbReference type="ARBA" id="ARBA00009743"/>
    </source>
</evidence>
<keyword evidence="7" id="KW-0509">mRNA transport</keyword>
<dbReference type="PROSITE" id="PS50206">
    <property type="entry name" value="RHODANESE_3"/>
    <property type="match status" value="1"/>
</dbReference>
<dbReference type="InterPro" id="IPR001763">
    <property type="entry name" value="Rhodanese-like_dom"/>
</dbReference>
<dbReference type="EMBL" id="CP097508">
    <property type="protein sequence ID" value="URE12678.1"/>
    <property type="molecule type" value="Genomic_DNA"/>
</dbReference>
<dbReference type="CDD" id="cd00158">
    <property type="entry name" value="RHOD"/>
    <property type="match status" value="1"/>
</dbReference>
<evidence type="ECO:0000256" key="7">
    <source>
        <dbReference type="ARBA" id="ARBA00022816"/>
    </source>
</evidence>
<dbReference type="Gene3D" id="3.40.50.1110">
    <property type="entry name" value="SGNH hydrolase"/>
    <property type="match status" value="1"/>
</dbReference>
<evidence type="ECO:0000256" key="2">
    <source>
        <dbReference type="ARBA" id="ARBA00008668"/>
    </source>
</evidence>
<dbReference type="InterPro" id="IPR036514">
    <property type="entry name" value="SGNH_hydro_sf"/>
</dbReference>
<keyword evidence="11" id="KW-0539">Nucleus</keyword>
<dbReference type="Pfam" id="PF16499">
    <property type="entry name" value="Melibiase_2"/>
    <property type="match status" value="1"/>
</dbReference>
<dbReference type="CDD" id="cd01837">
    <property type="entry name" value="SGNH_plant_lipase_like"/>
    <property type="match status" value="1"/>
</dbReference>
<evidence type="ECO:0000256" key="8">
    <source>
        <dbReference type="ARBA" id="ARBA00022927"/>
    </source>
</evidence>
<dbReference type="PANTHER" id="PTHR12960">
    <property type="entry name" value="GLE-1-RELATED"/>
    <property type="match status" value="1"/>
</dbReference>
<dbReference type="GO" id="GO:0031369">
    <property type="term" value="F:translation initiation factor binding"/>
    <property type="evidence" value="ECO:0007669"/>
    <property type="project" value="TreeGrafter"/>
</dbReference>
<evidence type="ECO:0000313" key="18">
    <source>
        <dbReference type="EMBL" id="URE12678.1"/>
    </source>
</evidence>
<dbReference type="InterPro" id="IPR013785">
    <property type="entry name" value="Aldolase_TIM"/>
</dbReference>
<comment type="subcellular location">
    <subcellularLocation>
        <location evidence="1">Nucleus</location>
        <location evidence="1">Nuclear pore complex</location>
    </subcellularLocation>
</comment>
<keyword evidence="5" id="KW-0813">Transport</keyword>
<accession>A0A9E7GK74</accession>
<keyword evidence="19" id="KW-1185">Reference proteome</keyword>
<evidence type="ECO:0000259" key="17">
    <source>
        <dbReference type="PROSITE" id="PS50206"/>
    </source>
</evidence>
<dbReference type="Gene3D" id="3.20.20.70">
    <property type="entry name" value="Aldolase class I"/>
    <property type="match status" value="1"/>
</dbReference>
<comment type="similarity">
    <text evidence="2">Belongs to the 'GDSL' lipolytic enzyme family.</text>
</comment>
<keyword evidence="6" id="KW-0378">Hydrolase</keyword>
<dbReference type="Gene3D" id="3.40.250.10">
    <property type="entry name" value="Rhodanese-like domain"/>
    <property type="match status" value="1"/>
</dbReference>
<evidence type="ECO:0000256" key="13">
    <source>
        <dbReference type="ARBA" id="ARBA00026227"/>
    </source>
</evidence>
<dbReference type="InterPro" id="IPR038506">
    <property type="entry name" value="GLE1-like_sf"/>
</dbReference>
<dbReference type="SMART" id="SM00450">
    <property type="entry name" value="RHOD"/>
    <property type="match status" value="1"/>
</dbReference>
<dbReference type="GO" id="GO:0005543">
    <property type="term" value="F:phospholipid binding"/>
    <property type="evidence" value="ECO:0007669"/>
    <property type="project" value="TreeGrafter"/>
</dbReference>
<dbReference type="Pfam" id="PF07817">
    <property type="entry name" value="GLE1"/>
    <property type="match status" value="1"/>
</dbReference>
<feature type="region of interest" description="Disordered" evidence="15">
    <location>
        <begin position="139"/>
        <end position="198"/>
    </location>
</feature>
<evidence type="ECO:0000256" key="5">
    <source>
        <dbReference type="ARBA" id="ARBA00022448"/>
    </source>
</evidence>
<dbReference type="GO" id="GO:0016973">
    <property type="term" value="P:poly(A)+ mRNA export from nucleus"/>
    <property type="evidence" value="ECO:0007669"/>
    <property type="project" value="InterPro"/>
</dbReference>
<reference evidence="18" key="1">
    <citation type="submission" date="2022-05" db="EMBL/GenBank/DDBJ databases">
        <title>The Musa troglodytarum L. genome provides insights into the mechanism of non-climacteric behaviour and enrichment of carotenoids.</title>
        <authorList>
            <person name="Wang J."/>
        </authorList>
    </citation>
    <scope>NUCLEOTIDE SEQUENCE</scope>
    <source>
        <tissue evidence="18">Leaf</tissue>
    </source>
</reference>
<sequence length="1844" mass="205677">MWEEIAIILIVIMIITGTAAHRLRPNPSAGAAQRSTIPASTASKMKWEPFKGSGAVPAGSVFSSPGAAQRSIIPVPAAAKMKCEPSKGSGVAPDRLGYVRLELPCPKSCLVVASADPEPWTSMDDLVSGLKALESRLGYNSPPVPLKQPPEWSSGLSSTKGNGCERQNEAGREHDKYSMRESSKEGLPRHCQFDSEESDDDLTIGRTTCLLDKEDLDKSILFMLEQENQLRVKEELRCKLAKLEVAHRNELNRYASAISQIDKYVEERQEMDRSAEVVDSHLSAVRRDHEKRSQIEERRIRDDAALEEAKKKAILEEKLRQEKAKAESEAKLRAAKLAEEAERAALEAAQRAAAEAAERKAAASEDAKKKSMDHNEEETKERGSVSEVPKEEFDRCGRQIYKILKQITGTVENVRAKTHALIDLLNNPVCPSSISVFLFAKKVVSLCEDPTGTFDSTAFACGQVILLVSSQVPAVMDFVLAEFHKSCIYTVPKYLQPSDQTLQTKDYWKMVGYHEVDGKIESSENYLNRVQSYMKLYAAIVQTEIEGVRNPHGLAEGWAWLARFLNALPANRSTAYALEAFLKMAGFALHRRYKSQFKKVLNSISRSFLPALRERGDRRLNEIIKRLEQYLEDQWVCTAAAAGNSRRRWKLSVAISPPPSPHVEVLGDTKPPATREELECCRSQSRSLLTVEEAIHPRLSANVRMDAAVGGEEEETRQAKEMAAARRRWETLEQKVKVLTPREAGYAIQLSNKTLLDVRPSTEHEKAWVRGSTWIPIFDVDNTADIGTLSKKITNFVMGGWWSGSSMLVYDRDFLSKVEEKFPKESDLILVCQKGLRSLAACEQLYTAGFRNLFWVQGGLEAADEEDFPREGPQPFKLAGIGGVSEFLGWTDQQRAVGAREGWSYRLVFTVLGLIVLADALFFGAQRLGPLLQEWRIARNLHILPCNIKSSRESCGVRGPSSELTSSPPRGWNSYDSFSWVVDEQAFLDNAAILAKNLHRYGYEYVVVDFLWYRKNVGGASEDFYGYDSIDPWGRPFPDPGRWPSSKGGQGFTEVARKVHEMGLLFGIHVMRGISKQAVDASTPVLDVRSNSVYREGNRTWTAKDIGMTQRACAWMQHGFMSVDTDIGAGRAFLRSLYQQYAEWGVDFVKLDCVFGDDLDSKEIITVSELLRARPTSAALNLSWDECDPRWLAASVLIITADDWDKWTDVASHFDVSRDFSSANLIGAKGLHGRSWPDLDMLPLGWLTDPAKGNGFVTLWSMAKSPLMFGGDLRNIDEITLSLITNPTLLEINSFSTNNKEFPFVFATEDLKSRNHALNKRSMSQELVDGPDNKVLGLTSCKTERAKGWFEMDINQICRKGDSKNQNPSYCLYRRMPHLIPDQGIKYKQEYVGMFQLLAMQNQSACLEASVKNTLQLRKRSITLSGCKWHDSQMWRLNDSGTLVNSYSALCATMVSEAGEIYLSFFNLNSQTTVISAKISDIGKLTAASAPCAFPAIFNFGASNSDTGGLSSAFGQARRPTGDVLPEAGGEVLRWPPPHRLHRSGLPRLNAYLDSVGTNFSHGANFATAGSTIRPQNTTLFQSGFSPFSLDVQTWQFSQFKSRSQSFLDQGLFKDQLPKKEYFSRALYTLDIGQNDLTAGYFSNMTSEEVKASIPDILDKFSIAVKSIYGEGGRFFWVHNTGPFGCLAYVLDRLLLRAPEVDRFGCGSPFNEVAQLFNTQLEEAVAQLREDLPLAVFTLVDVYSVKYELISHATKHGFELPLVACCGHGGKYNYNAHNGCGSKITVNGTEVVIGKSCKDPSKRIIWDGVHYTEAANRWVFDQIAEGKFSVPPTPLRMACKERAL</sequence>
<dbReference type="GO" id="GO:0015031">
    <property type="term" value="P:protein transport"/>
    <property type="evidence" value="ECO:0007669"/>
    <property type="project" value="UniProtKB-KW"/>
</dbReference>
<dbReference type="GO" id="GO:0005975">
    <property type="term" value="P:carbohydrate metabolic process"/>
    <property type="evidence" value="ECO:0007669"/>
    <property type="project" value="InterPro"/>
</dbReference>
<dbReference type="InterPro" id="IPR017853">
    <property type="entry name" value="GH"/>
</dbReference>
<dbReference type="Gene3D" id="1.25.40.510">
    <property type="entry name" value="GLE1-like"/>
    <property type="match status" value="1"/>
</dbReference>
<feature type="signal peptide" evidence="16">
    <location>
        <begin position="1"/>
        <end position="20"/>
    </location>
</feature>
<evidence type="ECO:0000256" key="14">
    <source>
        <dbReference type="ARBA" id="ARBA00029983"/>
    </source>
</evidence>
<dbReference type="GO" id="GO:0044614">
    <property type="term" value="C:nuclear pore cytoplasmic filaments"/>
    <property type="evidence" value="ECO:0007669"/>
    <property type="project" value="TreeGrafter"/>
</dbReference>
<dbReference type="Pfam" id="PF00581">
    <property type="entry name" value="Rhodanese"/>
    <property type="match status" value="1"/>
</dbReference>
<dbReference type="InterPro" id="IPR002241">
    <property type="entry name" value="Glyco_hydro_27"/>
</dbReference>
<dbReference type="GO" id="GO:0000822">
    <property type="term" value="F:inositol hexakisphosphate binding"/>
    <property type="evidence" value="ECO:0007669"/>
    <property type="project" value="TreeGrafter"/>
</dbReference>
<name>A0A9E7GK74_9LILI</name>
<keyword evidence="12" id="KW-0326">Glycosidase</keyword>